<dbReference type="GO" id="GO:0045551">
    <property type="term" value="F:cinnamyl-alcohol dehydrogenase activity"/>
    <property type="evidence" value="ECO:0007669"/>
    <property type="project" value="UniProtKB-EC"/>
</dbReference>
<keyword evidence="6" id="KW-0438">Lignin biosynthesis</keyword>
<evidence type="ECO:0000256" key="7">
    <source>
        <dbReference type="ARBA" id="ARBA00022833"/>
    </source>
</evidence>
<evidence type="ECO:0000256" key="3">
    <source>
        <dbReference type="ARBA" id="ARBA00011738"/>
    </source>
</evidence>
<dbReference type="Proteomes" id="UP000836841">
    <property type="component" value="Unassembled WGS sequence"/>
</dbReference>
<gene>
    <name evidence="11" type="ORF">TAV2_LOCUS4724</name>
</gene>
<accession>A0AAU9RLW1</accession>
<dbReference type="EC" id="1.1.1.195" evidence="4"/>
<proteinExistence type="inferred from homology"/>
<keyword evidence="9" id="KW-0560">Oxidoreductase</keyword>
<dbReference type="FunFam" id="3.90.180.10:FF:000100">
    <property type="entry name" value="Putative cinnamyl alcohol dehydrogenase 6"/>
    <property type="match status" value="1"/>
</dbReference>
<dbReference type="EMBL" id="CAJVSB020000175">
    <property type="protein sequence ID" value="CAH2042500.1"/>
    <property type="molecule type" value="Genomic_DNA"/>
</dbReference>
<evidence type="ECO:0000256" key="1">
    <source>
        <dbReference type="ARBA" id="ARBA00004928"/>
    </source>
</evidence>
<dbReference type="GO" id="GO:0009809">
    <property type="term" value="P:lignin biosynthetic process"/>
    <property type="evidence" value="ECO:0007669"/>
    <property type="project" value="UniProtKB-KW"/>
</dbReference>
<evidence type="ECO:0000256" key="6">
    <source>
        <dbReference type="ARBA" id="ARBA00022733"/>
    </source>
</evidence>
<dbReference type="InterPro" id="IPR036291">
    <property type="entry name" value="NAD(P)-bd_dom_sf"/>
</dbReference>
<sequence length="88" mass="9625">AAMGTLDAIIDTVSATHPLLPLIGLLKSHGILVLVGAPEKPPKLLVFPFLVVEIELISMDYVNTAMERLIKADVRYRFVIDIGNTLKN</sequence>
<evidence type="ECO:0000256" key="10">
    <source>
        <dbReference type="ARBA" id="ARBA00049332"/>
    </source>
</evidence>
<evidence type="ECO:0000256" key="9">
    <source>
        <dbReference type="ARBA" id="ARBA00023002"/>
    </source>
</evidence>
<protein>
    <recommendedName>
        <fullName evidence="4">cinnamyl-alcohol dehydrogenase</fullName>
        <ecNumber evidence="4">1.1.1.195</ecNumber>
    </recommendedName>
</protein>
<name>A0AAU9RLW1_THLAR</name>
<dbReference type="Gene3D" id="3.40.50.720">
    <property type="entry name" value="NAD(P)-binding Rossmann-like Domain"/>
    <property type="match status" value="1"/>
</dbReference>
<dbReference type="GO" id="GO:0046872">
    <property type="term" value="F:metal ion binding"/>
    <property type="evidence" value="ECO:0007669"/>
    <property type="project" value="UniProtKB-KW"/>
</dbReference>
<comment type="subunit">
    <text evidence="3">Homodimer.</text>
</comment>
<comment type="similarity">
    <text evidence="2">Belongs to the zinc-containing alcohol dehydrogenase family.</text>
</comment>
<dbReference type="SUPFAM" id="SSF51735">
    <property type="entry name" value="NAD(P)-binding Rossmann-fold domains"/>
    <property type="match status" value="1"/>
</dbReference>
<reference evidence="11 12" key="1">
    <citation type="submission" date="2022-03" db="EMBL/GenBank/DDBJ databases">
        <authorList>
            <person name="Nunn A."/>
            <person name="Chopra R."/>
            <person name="Nunn A."/>
            <person name="Contreras Garrido A."/>
        </authorList>
    </citation>
    <scope>NUCLEOTIDE SEQUENCE [LARGE SCALE GENOMIC DNA]</scope>
</reference>
<dbReference type="Gene3D" id="3.90.180.10">
    <property type="entry name" value="Medium-chain alcohol dehydrogenases, catalytic domain"/>
    <property type="match status" value="1"/>
</dbReference>
<evidence type="ECO:0000256" key="8">
    <source>
        <dbReference type="ARBA" id="ARBA00022857"/>
    </source>
</evidence>
<evidence type="ECO:0000313" key="11">
    <source>
        <dbReference type="EMBL" id="CAH2042500.1"/>
    </source>
</evidence>
<keyword evidence="5" id="KW-0479">Metal-binding</keyword>
<evidence type="ECO:0000256" key="5">
    <source>
        <dbReference type="ARBA" id="ARBA00022723"/>
    </source>
</evidence>
<dbReference type="InterPro" id="IPR047109">
    <property type="entry name" value="CAD-like"/>
</dbReference>
<evidence type="ECO:0000256" key="2">
    <source>
        <dbReference type="ARBA" id="ARBA00008072"/>
    </source>
</evidence>
<organism evidence="11 12">
    <name type="scientific">Thlaspi arvense</name>
    <name type="common">Field penny-cress</name>
    <dbReference type="NCBI Taxonomy" id="13288"/>
    <lineage>
        <taxon>Eukaryota</taxon>
        <taxon>Viridiplantae</taxon>
        <taxon>Streptophyta</taxon>
        <taxon>Embryophyta</taxon>
        <taxon>Tracheophyta</taxon>
        <taxon>Spermatophyta</taxon>
        <taxon>Magnoliopsida</taxon>
        <taxon>eudicotyledons</taxon>
        <taxon>Gunneridae</taxon>
        <taxon>Pentapetalae</taxon>
        <taxon>rosids</taxon>
        <taxon>malvids</taxon>
        <taxon>Brassicales</taxon>
        <taxon>Brassicaceae</taxon>
        <taxon>Thlaspideae</taxon>
        <taxon>Thlaspi</taxon>
    </lineage>
</organism>
<keyword evidence="8" id="KW-0521">NADP</keyword>
<comment type="caution">
    <text evidence="11">The sequence shown here is derived from an EMBL/GenBank/DDBJ whole genome shotgun (WGS) entry which is preliminary data.</text>
</comment>
<dbReference type="PANTHER" id="PTHR42683">
    <property type="entry name" value="ALDEHYDE REDUCTASE"/>
    <property type="match status" value="1"/>
</dbReference>
<dbReference type="AlphaFoldDB" id="A0AAU9RLW1"/>
<comment type="pathway">
    <text evidence="1">Aromatic compound metabolism; phenylpropanoid biosynthesis.</text>
</comment>
<feature type="non-terminal residue" evidence="11">
    <location>
        <position position="1"/>
    </location>
</feature>
<keyword evidence="7" id="KW-0862">Zinc</keyword>
<evidence type="ECO:0000256" key="4">
    <source>
        <dbReference type="ARBA" id="ARBA00013171"/>
    </source>
</evidence>
<evidence type="ECO:0000313" key="12">
    <source>
        <dbReference type="Proteomes" id="UP000836841"/>
    </source>
</evidence>
<comment type="catalytic activity">
    <reaction evidence="10">
        <text>(E)-cinnamyl alcohol + NADP(+) = (E)-cinnamaldehyde + NADPH + H(+)</text>
        <dbReference type="Rhea" id="RHEA:10392"/>
        <dbReference type="ChEBI" id="CHEBI:15378"/>
        <dbReference type="ChEBI" id="CHEBI:16731"/>
        <dbReference type="ChEBI" id="CHEBI:33227"/>
        <dbReference type="ChEBI" id="CHEBI:57783"/>
        <dbReference type="ChEBI" id="CHEBI:58349"/>
        <dbReference type="EC" id="1.1.1.195"/>
    </reaction>
    <physiologicalReaction direction="right-to-left" evidence="10">
        <dbReference type="Rhea" id="RHEA:10394"/>
    </physiologicalReaction>
</comment>
<keyword evidence="12" id="KW-1185">Reference proteome</keyword>